<gene>
    <name evidence="13" type="ordered locus">Cagg_3618</name>
</gene>
<feature type="chain" id="PRO_5002872856" evidence="11">
    <location>
        <begin position="25"/>
        <end position="339"/>
    </location>
</feature>
<feature type="transmembrane region" description="Helical" evidence="10">
    <location>
        <begin position="243"/>
        <end position="265"/>
    </location>
</feature>
<evidence type="ECO:0000256" key="5">
    <source>
        <dbReference type="ARBA" id="ARBA00022989"/>
    </source>
</evidence>
<evidence type="ECO:0000313" key="14">
    <source>
        <dbReference type="Proteomes" id="UP000002508"/>
    </source>
</evidence>
<dbReference type="Gene3D" id="1.20.1440.130">
    <property type="entry name" value="VKOR domain"/>
    <property type="match status" value="1"/>
</dbReference>
<dbReference type="GO" id="GO:0016491">
    <property type="term" value="F:oxidoreductase activity"/>
    <property type="evidence" value="ECO:0007669"/>
    <property type="project" value="UniProtKB-KW"/>
</dbReference>
<evidence type="ECO:0000256" key="8">
    <source>
        <dbReference type="ARBA" id="ARBA00023157"/>
    </source>
</evidence>
<dbReference type="KEGG" id="cag:Cagg_3618"/>
<dbReference type="PANTHER" id="PTHR34573:SF1">
    <property type="entry name" value="VITAMIN K EPOXIDE REDUCTASE DOMAIN-CONTAINING PROTEIN"/>
    <property type="match status" value="1"/>
</dbReference>
<evidence type="ECO:0000256" key="10">
    <source>
        <dbReference type="SAM" id="Phobius"/>
    </source>
</evidence>
<keyword evidence="11" id="KW-0732">Signal</keyword>
<feature type="transmembrane region" description="Helical" evidence="10">
    <location>
        <begin position="300"/>
        <end position="320"/>
    </location>
</feature>
<evidence type="ECO:0000313" key="13">
    <source>
        <dbReference type="EMBL" id="ACL26455.1"/>
    </source>
</evidence>
<keyword evidence="4" id="KW-0874">Quinone</keyword>
<dbReference type="InterPro" id="IPR012932">
    <property type="entry name" value="VKOR"/>
</dbReference>
<dbReference type="eggNOG" id="COG0526">
    <property type="taxonomic scope" value="Bacteria"/>
</dbReference>
<keyword evidence="5 10" id="KW-1133">Transmembrane helix</keyword>
<feature type="domain" description="Vitamin K epoxide reductase" evidence="12">
    <location>
        <begin position="193"/>
        <end position="325"/>
    </location>
</feature>
<dbReference type="EMBL" id="CP001337">
    <property type="protein sequence ID" value="ACL26455.1"/>
    <property type="molecule type" value="Genomic_DNA"/>
</dbReference>
<comment type="similarity">
    <text evidence="2">Belongs to the VKOR family.</text>
</comment>
<dbReference type="GO" id="GO:0016020">
    <property type="term" value="C:membrane"/>
    <property type="evidence" value="ECO:0007669"/>
    <property type="project" value="UniProtKB-SubCell"/>
</dbReference>
<evidence type="ECO:0000256" key="6">
    <source>
        <dbReference type="ARBA" id="ARBA00023002"/>
    </source>
</evidence>
<keyword evidence="9" id="KW-0676">Redox-active center</keyword>
<protein>
    <submittedName>
        <fullName evidence="13">Vitamin K epoxide reductase</fullName>
    </submittedName>
</protein>
<dbReference type="InterPro" id="IPR038354">
    <property type="entry name" value="VKOR_sf"/>
</dbReference>
<dbReference type="SMART" id="SM00756">
    <property type="entry name" value="VKc"/>
    <property type="match status" value="1"/>
</dbReference>
<dbReference type="RefSeq" id="WP_015942301.1">
    <property type="nucleotide sequence ID" value="NC_011831.1"/>
</dbReference>
<keyword evidence="8" id="KW-1015">Disulfide bond</keyword>
<dbReference type="PANTHER" id="PTHR34573">
    <property type="entry name" value="VKC DOMAIN-CONTAINING PROTEIN"/>
    <property type="match status" value="1"/>
</dbReference>
<dbReference type="InterPro" id="IPR036249">
    <property type="entry name" value="Thioredoxin-like_sf"/>
</dbReference>
<evidence type="ECO:0000259" key="12">
    <source>
        <dbReference type="SMART" id="SM00756"/>
    </source>
</evidence>
<dbReference type="CDD" id="cd12916">
    <property type="entry name" value="VKOR_1"/>
    <property type="match status" value="1"/>
</dbReference>
<dbReference type="Proteomes" id="UP000002508">
    <property type="component" value="Chromosome"/>
</dbReference>
<feature type="transmembrane region" description="Helical" evidence="10">
    <location>
        <begin position="277"/>
        <end position="294"/>
    </location>
</feature>
<dbReference type="GO" id="GO:0048038">
    <property type="term" value="F:quinone binding"/>
    <property type="evidence" value="ECO:0007669"/>
    <property type="project" value="UniProtKB-KW"/>
</dbReference>
<accession>B8GA80</accession>
<dbReference type="InterPro" id="IPR044698">
    <property type="entry name" value="VKOR/LTO1"/>
</dbReference>
<feature type="transmembrane region" description="Helical" evidence="10">
    <location>
        <begin position="198"/>
        <end position="216"/>
    </location>
</feature>
<feature type="signal peptide" evidence="11">
    <location>
        <begin position="1"/>
        <end position="24"/>
    </location>
</feature>
<dbReference type="SUPFAM" id="SSF52833">
    <property type="entry name" value="Thioredoxin-like"/>
    <property type="match status" value="1"/>
</dbReference>
<evidence type="ECO:0000256" key="3">
    <source>
        <dbReference type="ARBA" id="ARBA00022692"/>
    </source>
</evidence>
<keyword evidence="7 10" id="KW-0472">Membrane</keyword>
<name>B8GA80_CHLAD</name>
<evidence type="ECO:0000256" key="11">
    <source>
        <dbReference type="SAM" id="SignalP"/>
    </source>
</evidence>
<evidence type="ECO:0000256" key="1">
    <source>
        <dbReference type="ARBA" id="ARBA00004141"/>
    </source>
</evidence>
<dbReference type="Pfam" id="PF07884">
    <property type="entry name" value="VKOR"/>
    <property type="match status" value="1"/>
</dbReference>
<proteinExistence type="inferred from homology"/>
<keyword evidence="6" id="KW-0560">Oxidoreductase</keyword>
<feature type="transmembrane region" description="Helical" evidence="10">
    <location>
        <begin position="165"/>
        <end position="186"/>
    </location>
</feature>
<comment type="subcellular location">
    <subcellularLocation>
        <location evidence="1">Membrane</location>
        <topology evidence="1">Multi-pass membrane protein</topology>
    </subcellularLocation>
</comment>
<evidence type="ECO:0000256" key="2">
    <source>
        <dbReference type="ARBA" id="ARBA00006214"/>
    </source>
</evidence>
<evidence type="ECO:0000256" key="7">
    <source>
        <dbReference type="ARBA" id="ARBA00023136"/>
    </source>
</evidence>
<keyword evidence="3 10" id="KW-0812">Transmembrane</keyword>
<dbReference type="eggNOG" id="COG4243">
    <property type="taxonomic scope" value="Bacteria"/>
</dbReference>
<evidence type="ECO:0000256" key="4">
    <source>
        <dbReference type="ARBA" id="ARBA00022719"/>
    </source>
</evidence>
<dbReference type="HOGENOM" id="CLU_826197_0_0_0"/>
<dbReference type="AlphaFoldDB" id="B8GA80"/>
<reference evidence="13" key="1">
    <citation type="submission" date="2008-12" db="EMBL/GenBank/DDBJ databases">
        <title>Complete sequence of Chloroflexus aggregans DSM 9485.</title>
        <authorList>
            <consortium name="US DOE Joint Genome Institute"/>
            <person name="Lucas S."/>
            <person name="Copeland A."/>
            <person name="Lapidus A."/>
            <person name="Glavina del Rio T."/>
            <person name="Dalin E."/>
            <person name="Tice H."/>
            <person name="Pitluck S."/>
            <person name="Foster B."/>
            <person name="Larimer F."/>
            <person name="Land M."/>
            <person name="Hauser L."/>
            <person name="Kyrpides N."/>
            <person name="Mikhailova N."/>
            <person name="Bryant D."/>
            <person name="Richardson P."/>
        </authorList>
    </citation>
    <scope>NUCLEOTIDE SEQUENCE</scope>
    <source>
        <strain evidence="13">DSM 9485</strain>
    </source>
</reference>
<dbReference type="STRING" id="326427.Cagg_3618"/>
<organism evidence="13 14">
    <name type="scientific">Chloroflexus aggregans (strain MD-66 / DSM 9485)</name>
    <dbReference type="NCBI Taxonomy" id="326427"/>
    <lineage>
        <taxon>Bacteria</taxon>
        <taxon>Bacillati</taxon>
        <taxon>Chloroflexota</taxon>
        <taxon>Chloroflexia</taxon>
        <taxon>Chloroflexales</taxon>
        <taxon>Chloroflexineae</taxon>
        <taxon>Chloroflexaceae</taxon>
        <taxon>Chloroflexus</taxon>
    </lineage>
</organism>
<dbReference type="OrthoDB" id="9783799at2"/>
<sequence>MAFRRRWLTLVVLVTLFGISPAFAQTPVAHAVLFYSPTCPHCHVVLNDVLPPLQARYGSQLHILTIDVSTPAGQSLYSAALQTFAVPAYRQGVPALFFGQTHLVGSDEIPARLPGLIEQALAAGGNAWPAIPGIEPLTATFESGAAPVAPSASSPFSRDPVANTLALLVLTGMAIAFFVAVTRLRWPFDRPLSVTRSRWIPVLAAVGVVLAGYLAVVELNQQRAVCGPVGDCNAVHQSQYARFLGVPVGLIGLVGYLAIIVAWLLERFAHLRLARQALVAMALTGTLFSLYLTFLEPFVIGATCIWCLLSAITMTALLWVNAPPVPQHVARGRRSLSPS</sequence>
<keyword evidence="14" id="KW-1185">Reference proteome</keyword>
<evidence type="ECO:0000256" key="9">
    <source>
        <dbReference type="ARBA" id="ARBA00023284"/>
    </source>
</evidence>
<dbReference type="PROSITE" id="PS51354">
    <property type="entry name" value="GLUTAREDOXIN_2"/>
    <property type="match status" value="1"/>
</dbReference>